<accession>A0A9X7Z9S8</accession>
<keyword evidence="9" id="KW-1185">Reference proteome</keyword>
<dbReference type="Proteomes" id="UP000663505">
    <property type="component" value="Chromosome"/>
</dbReference>
<dbReference type="PANTHER" id="PTHR36835">
    <property type="entry name" value="CYTOCHROME BO(3) UBIQUINOL OXIDASE SUBUNIT 4"/>
    <property type="match status" value="1"/>
</dbReference>
<dbReference type="GO" id="GO:0019646">
    <property type="term" value="P:aerobic electron transport chain"/>
    <property type="evidence" value="ECO:0007669"/>
    <property type="project" value="TreeGrafter"/>
</dbReference>
<evidence type="ECO:0000256" key="7">
    <source>
        <dbReference type="SAM" id="Phobius"/>
    </source>
</evidence>
<feature type="transmembrane region" description="Helical" evidence="7">
    <location>
        <begin position="45"/>
        <end position="68"/>
    </location>
</feature>
<evidence type="ECO:0000313" key="8">
    <source>
        <dbReference type="EMBL" id="QSO50013.1"/>
    </source>
</evidence>
<dbReference type="InterPro" id="IPR005171">
    <property type="entry name" value="Cyt_c_oxidase_su4_prok"/>
</dbReference>
<evidence type="ECO:0000256" key="2">
    <source>
        <dbReference type="ARBA" id="ARBA00008079"/>
    </source>
</evidence>
<feature type="transmembrane region" description="Helical" evidence="7">
    <location>
        <begin position="80"/>
        <end position="102"/>
    </location>
</feature>
<name>A0A9X7Z9S8_9BACL</name>
<proteinExistence type="inferred from homology"/>
<dbReference type="GO" id="GO:0005886">
    <property type="term" value="C:plasma membrane"/>
    <property type="evidence" value="ECO:0007669"/>
    <property type="project" value="UniProtKB-SubCell"/>
</dbReference>
<sequence length="108" mass="11789">MEHLNSERSSAPAKHKPGMYVVGYVLSLILTAVSFTLALTHSMSVAPLMVVMTILAGFQIVVQLFFFMHVTEGDGPPYHSLALILGLIFTFAIALMSVWIMGFNSQVS</sequence>
<protein>
    <submittedName>
        <fullName evidence="8">Cytochrome C oxidase subunit IV family protein</fullName>
    </submittedName>
</protein>
<comment type="subcellular location">
    <subcellularLocation>
        <location evidence="1">Cell membrane</location>
        <topology evidence="1">Multi-pass membrane protein</topology>
    </subcellularLocation>
</comment>
<evidence type="ECO:0000313" key="9">
    <source>
        <dbReference type="Proteomes" id="UP000663505"/>
    </source>
</evidence>
<keyword evidence="6 7" id="KW-0472">Membrane</keyword>
<comment type="similarity">
    <text evidence="2">Belongs to the cytochrome c oxidase bacterial subunit 4 family.</text>
</comment>
<dbReference type="GO" id="GO:0009319">
    <property type="term" value="C:cytochrome o ubiquinol oxidase complex"/>
    <property type="evidence" value="ECO:0007669"/>
    <property type="project" value="TreeGrafter"/>
</dbReference>
<keyword evidence="5 7" id="KW-1133">Transmembrane helix</keyword>
<dbReference type="EMBL" id="CP071182">
    <property type="protein sequence ID" value="QSO50013.1"/>
    <property type="molecule type" value="Genomic_DNA"/>
</dbReference>
<gene>
    <name evidence="8" type="ORF">JZ786_19850</name>
</gene>
<keyword evidence="3" id="KW-1003">Cell membrane</keyword>
<evidence type="ECO:0000256" key="4">
    <source>
        <dbReference type="ARBA" id="ARBA00022692"/>
    </source>
</evidence>
<keyword evidence="4 7" id="KW-0812">Transmembrane</keyword>
<dbReference type="PANTHER" id="PTHR36835:SF1">
    <property type="entry name" value="CYTOCHROME BO(3) UBIQUINOL OXIDASE SUBUNIT 4"/>
    <property type="match status" value="1"/>
</dbReference>
<evidence type="ECO:0000256" key="3">
    <source>
        <dbReference type="ARBA" id="ARBA00022475"/>
    </source>
</evidence>
<dbReference type="InterPro" id="IPR050968">
    <property type="entry name" value="Cytochrome_c_oxidase_bac_sub4"/>
</dbReference>
<evidence type="ECO:0000256" key="5">
    <source>
        <dbReference type="ARBA" id="ARBA00022989"/>
    </source>
</evidence>
<dbReference type="GO" id="GO:0009486">
    <property type="term" value="F:cytochrome bo3 ubiquinol oxidase activity"/>
    <property type="evidence" value="ECO:0007669"/>
    <property type="project" value="TreeGrafter"/>
</dbReference>
<dbReference type="AlphaFoldDB" id="A0A9X7Z9S8"/>
<dbReference type="Pfam" id="PF03626">
    <property type="entry name" value="COX4_pro"/>
    <property type="match status" value="1"/>
</dbReference>
<evidence type="ECO:0000256" key="6">
    <source>
        <dbReference type="ARBA" id="ARBA00023136"/>
    </source>
</evidence>
<dbReference type="KEGG" id="afx:JZ786_19850"/>
<reference evidence="8 9" key="1">
    <citation type="submission" date="2021-02" db="EMBL/GenBank/DDBJ databases">
        <title>Alicyclobacillus curvatus sp. nov. and Alicyclobacillus mengziensis sp. nov., two acidophilic bacteria isolated from acid mine drainage.</title>
        <authorList>
            <person name="Huang Y."/>
        </authorList>
    </citation>
    <scope>NUCLEOTIDE SEQUENCE [LARGE SCALE GENOMIC DNA]</scope>
    <source>
        <strain evidence="8 9">S30H14</strain>
    </source>
</reference>
<evidence type="ECO:0000256" key="1">
    <source>
        <dbReference type="ARBA" id="ARBA00004651"/>
    </source>
</evidence>
<dbReference type="GO" id="GO:0015990">
    <property type="term" value="P:electron transport coupled proton transport"/>
    <property type="evidence" value="ECO:0007669"/>
    <property type="project" value="TreeGrafter"/>
</dbReference>
<organism evidence="8 9">
    <name type="scientific">Alicyclobacillus mengziensis</name>
    <dbReference type="NCBI Taxonomy" id="2931921"/>
    <lineage>
        <taxon>Bacteria</taxon>
        <taxon>Bacillati</taxon>
        <taxon>Bacillota</taxon>
        <taxon>Bacilli</taxon>
        <taxon>Bacillales</taxon>
        <taxon>Alicyclobacillaceae</taxon>
        <taxon>Alicyclobacillus</taxon>
    </lineage>
</organism>
<feature type="transmembrane region" description="Helical" evidence="7">
    <location>
        <begin position="21"/>
        <end position="39"/>
    </location>
</feature>
<dbReference type="GO" id="GO:0015078">
    <property type="term" value="F:proton transmembrane transporter activity"/>
    <property type="evidence" value="ECO:0007669"/>
    <property type="project" value="TreeGrafter"/>
</dbReference>